<dbReference type="Pfam" id="PF03004">
    <property type="entry name" value="Transposase_24"/>
    <property type="match status" value="1"/>
</dbReference>
<evidence type="ECO:0000313" key="2">
    <source>
        <dbReference type="EMBL" id="JAD15657.1"/>
    </source>
</evidence>
<proteinExistence type="predicted"/>
<dbReference type="AlphaFoldDB" id="A0A0A8XVE5"/>
<evidence type="ECO:0000256" key="1">
    <source>
        <dbReference type="SAM" id="Coils"/>
    </source>
</evidence>
<protein>
    <submittedName>
        <fullName evidence="2">Uncharacterized protein</fullName>
    </submittedName>
</protein>
<dbReference type="PANTHER" id="PTHR33499:SF43">
    <property type="entry name" value="TRANSPOSASE, PTTA_EN_SPM, PLANT"/>
    <property type="match status" value="1"/>
</dbReference>
<name>A0A0A8XVE5_ARUDO</name>
<dbReference type="InterPro" id="IPR004252">
    <property type="entry name" value="Probable_transposase_24"/>
</dbReference>
<feature type="coiled-coil region" evidence="1">
    <location>
        <begin position="209"/>
        <end position="257"/>
    </location>
</feature>
<dbReference type="EMBL" id="GBRH01282238">
    <property type="protein sequence ID" value="JAD15657.1"/>
    <property type="molecule type" value="Transcribed_RNA"/>
</dbReference>
<sequence length="328" mass="37810">MDRCHAGTIEAVWQKLKEKFPELLEEHKGYALRQVESQYNNRHYRLLQVYRKNKLRPSHVSPEEWKWLITNLWTDAEFQRRSNQNSLNRGKQEMDSKVGTKSISQIAYDLRDPETGAWPTYQKADGIWSIPSGEETLTKLNEVAQTHQERISSAAVPMVEHFALVLGRKPNHSRGVGIPAVNQVGEERIRFREQIEASDQRAAAAHARAKAAEQHAVAAEQRAQAMESQVSTMVQTNAQLQEEQQSQRAELNSLRDTQSGEVASLVREQLDQHMTAFSTHKLWWCLVIFAAFMEHTNQPRHFRCPRVVLPKSLQHHHQGDVLWIFISE</sequence>
<keyword evidence="1" id="KW-0175">Coiled coil</keyword>
<organism evidence="2">
    <name type="scientific">Arundo donax</name>
    <name type="common">Giant reed</name>
    <name type="synonym">Donax arundinaceus</name>
    <dbReference type="NCBI Taxonomy" id="35708"/>
    <lineage>
        <taxon>Eukaryota</taxon>
        <taxon>Viridiplantae</taxon>
        <taxon>Streptophyta</taxon>
        <taxon>Embryophyta</taxon>
        <taxon>Tracheophyta</taxon>
        <taxon>Spermatophyta</taxon>
        <taxon>Magnoliopsida</taxon>
        <taxon>Liliopsida</taxon>
        <taxon>Poales</taxon>
        <taxon>Poaceae</taxon>
        <taxon>PACMAD clade</taxon>
        <taxon>Arundinoideae</taxon>
        <taxon>Arundineae</taxon>
        <taxon>Arundo</taxon>
    </lineage>
</organism>
<dbReference type="PANTHER" id="PTHR33499">
    <property type="entry name" value="OS12G0282400 PROTEIN-RELATED"/>
    <property type="match status" value="1"/>
</dbReference>
<reference evidence="2" key="1">
    <citation type="submission" date="2014-09" db="EMBL/GenBank/DDBJ databases">
        <authorList>
            <person name="Magalhaes I.L.F."/>
            <person name="Oliveira U."/>
            <person name="Santos F.R."/>
            <person name="Vidigal T.H.D.A."/>
            <person name="Brescovit A.D."/>
            <person name="Santos A.J."/>
        </authorList>
    </citation>
    <scope>NUCLEOTIDE SEQUENCE</scope>
    <source>
        <tissue evidence="2">Shoot tissue taken approximately 20 cm above the soil surface</tissue>
    </source>
</reference>
<reference evidence="2" key="2">
    <citation type="journal article" date="2015" name="Data Brief">
        <title>Shoot transcriptome of the giant reed, Arundo donax.</title>
        <authorList>
            <person name="Barrero R.A."/>
            <person name="Guerrero F.D."/>
            <person name="Moolhuijzen P."/>
            <person name="Goolsby J.A."/>
            <person name="Tidwell J."/>
            <person name="Bellgard S.E."/>
            <person name="Bellgard M.I."/>
        </authorList>
    </citation>
    <scope>NUCLEOTIDE SEQUENCE</scope>
    <source>
        <tissue evidence="2">Shoot tissue taken approximately 20 cm above the soil surface</tissue>
    </source>
</reference>
<accession>A0A0A8XVE5</accession>